<name>A0A484BNG0_DRONA</name>
<dbReference type="PROSITE" id="PS00615">
    <property type="entry name" value="C_TYPE_LECTIN_1"/>
    <property type="match status" value="1"/>
</dbReference>
<dbReference type="EMBL" id="LSRL02000016">
    <property type="protein sequence ID" value="TDG50307.1"/>
    <property type="molecule type" value="Genomic_DNA"/>
</dbReference>
<keyword evidence="1" id="KW-1015">Disulfide bond</keyword>
<feature type="region of interest" description="Disordered" evidence="2">
    <location>
        <begin position="68"/>
        <end position="117"/>
    </location>
</feature>
<feature type="domain" description="C-type lectin" evidence="4">
    <location>
        <begin position="290"/>
        <end position="417"/>
    </location>
</feature>
<dbReference type="OrthoDB" id="441660at2759"/>
<feature type="compositionally biased region" description="Polar residues" evidence="2">
    <location>
        <begin position="105"/>
        <end position="117"/>
    </location>
</feature>
<evidence type="ECO:0000256" key="2">
    <source>
        <dbReference type="SAM" id="MobiDB-lite"/>
    </source>
</evidence>
<dbReference type="PANTHER" id="PTHR22803">
    <property type="entry name" value="MANNOSE, PHOSPHOLIPASE, LECTIN RECEPTOR RELATED"/>
    <property type="match status" value="1"/>
</dbReference>
<dbReference type="AlphaFoldDB" id="A0A484BNG0"/>
<feature type="region of interest" description="Disordered" evidence="2">
    <location>
        <begin position="211"/>
        <end position="251"/>
    </location>
</feature>
<dbReference type="InterPro" id="IPR001304">
    <property type="entry name" value="C-type_lectin-like"/>
</dbReference>
<dbReference type="InterPro" id="IPR016186">
    <property type="entry name" value="C-type_lectin-like/link_sf"/>
</dbReference>
<protein>
    <recommendedName>
        <fullName evidence="4">C-type lectin domain-containing protein</fullName>
    </recommendedName>
</protein>
<dbReference type="PROSITE" id="PS50041">
    <property type="entry name" value="C_TYPE_LECTIN_2"/>
    <property type="match status" value="1"/>
</dbReference>
<gene>
    <name evidence="5" type="ORF">AWZ03_003212</name>
</gene>
<keyword evidence="3" id="KW-0732">Signal</keyword>
<dbReference type="CDD" id="cd00037">
    <property type="entry name" value="CLECT"/>
    <property type="match status" value="1"/>
</dbReference>
<sequence length="421" mass="47676">MIVLRFTLLTLLLSLASVDSGNNAPQDVPTPPLAVPVRNVPQRLPAAGHSNSHSNSSSSRGNVPIAIAQQQQQQQQEAATNGRDKRGATSSSTTRSTQHRRGRNHSISPGPNSNHFQLDQSELARQNQITQQIFANFLERRLFPHRNVSQNIPTIEDILPKPKPALHPRPRGLAANIDSFKSGGGAQRNRLAAVAASKRLTSSNSRLVTYEDEEEDLADQQSQANSNPHDEYDDDVQESLQSVESEQHDQYYGNIFQRDPSENEIDSDCPNCVDESQYTPNKWTMPLLKLGEKRYYLGIFFKANWFKATQYCRYHGMHLASISSQEENDRLEKHIRDFGLGHEHFWISGTDLADEGNYFWMATGRPITFTNWNAGEPNNFRYENGEEENCLELWNRDGKGLKWNDSPCSFETYFVCEVQPV</sequence>
<dbReference type="InterPro" id="IPR050111">
    <property type="entry name" value="C-type_lectin/snaclec_domain"/>
</dbReference>
<evidence type="ECO:0000259" key="4">
    <source>
        <dbReference type="PROSITE" id="PS50041"/>
    </source>
</evidence>
<dbReference type="InterPro" id="IPR016187">
    <property type="entry name" value="CTDL_fold"/>
</dbReference>
<organism evidence="5 6">
    <name type="scientific">Drosophila navojoa</name>
    <name type="common">Fruit fly</name>
    <dbReference type="NCBI Taxonomy" id="7232"/>
    <lineage>
        <taxon>Eukaryota</taxon>
        <taxon>Metazoa</taxon>
        <taxon>Ecdysozoa</taxon>
        <taxon>Arthropoda</taxon>
        <taxon>Hexapoda</taxon>
        <taxon>Insecta</taxon>
        <taxon>Pterygota</taxon>
        <taxon>Neoptera</taxon>
        <taxon>Endopterygota</taxon>
        <taxon>Diptera</taxon>
        <taxon>Brachycera</taxon>
        <taxon>Muscomorpha</taxon>
        <taxon>Ephydroidea</taxon>
        <taxon>Drosophilidae</taxon>
        <taxon>Drosophila</taxon>
    </lineage>
</organism>
<evidence type="ECO:0000256" key="3">
    <source>
        <dbReference type="SAM" id="SignalP"/>
    </source>
</evidence>
<dbReference type="InterPro" id="IPR018378">
    <property type="entry name" value="C-type_lectin_CS"/>
</dbReference>
<dbReference type="SUPFAM" id="SSF56436">
    <property type="entry name" value="C-type lectin-like"/>
    <property type="match status" value="1"/>
</dbReference>
<proteinExistence type="predicted"/>
<dbReference type="FunFam" id="3.10.100.10:FF:000085">
    <property type="entry name" value="Uncharacterized protein, isoform B"/>
    <property type="match status" value="1"/>
</dbReference>
<dbReference type="OMA" id="DANQEDF"/>
<dbReference type="SMART" id="SM00034">
    <property type="entry name" value="CLECT"/>
    <property type="match status" value="1"/>
</dbReference>
<dbReference type="STRING" id="7232.A0A484BNG0"/>
<feature type="signal peptide" evidence="3">
    <location>
        <begin position="1"/>
        <end position="20"/>
    </location>
</feature>
<dbReference type="Proteomes" id="UP000295192">
    <property type="component" value="Unassembled WGS sequence"/>
</dbReference>
<dbReference type="Pfam" id="PF00059">
    <property type="entry name" value="Lectin_C"/>
    <property type="match status" value="1"/>
</dbReference>
<feature type="chain" id="PRO_5019793961" description="C-type lectin domain-containing protein" evidence="3">
    <location>
        <begin position="21"/>
        <end position="421"/>
    </location>
</feature>
<comment type="caution">
    <text evidence="5">The sequence shown here is derived from an EMBL/GenBank/DDBJ whole genome shotgun (WGS) entry which is preliminary data.</text>
</comment>
<keyword evidence="6" id="KW-1185">Reference proteome</keyword>
<accession>A0A484BNG0</accession>
<reference evidence="5 6" key="1">
    <citation type="journal article" date="2019" name="J. Hered.">
        <title>An Improved Genome Assembly for Drosophila navojoa, the Basal Species in the mojavensis Cluster.</title>
        <authorList>
            <person name="Vanderlinde T."/>
            <person name="Dupim E.G."/>
            <person name="Nazario-Yepiz N.O."/>
            <person name="Carvalho A.B."/>
        </authorList>
    </citation>
    <scope>NUCLEOTIDE SEQUENCE [LARGE SCALE GENOMIC DNA]</scope>
    <source>
        <strain evidence="5">Navoj_Jal97</strain>
        <tissue evidence="5">Whole organism</tissue>
    </source>
</reference>
<evidence type="ECO:0000313" key="6">
    <source>
        <dbReference type="Proteomes" id="UP000295192"/>
    </source>
</evidence>
<dbReference type="KEGG" id="dnv:108651958"/>
<dbReference type="Gene3D" id="3.10.100.10">
    <property type="entry name" value="Mannose-Binding Protein A, subunit A"/>
    <property type="match status" value="1"/>
</dbReference>
<evidence type="ECO:0000313" key="5">
    <source>
        <dbReference type="EMBL" id="TDG50307.1"/>
    </source>
</evidence>
<evidence type="ECO:0000256" key="1">
    <source>
        <dbReference type="ARBA" id="ARBA00023157"/>
    </source>
</evidence>